<dbReference type="HOGENOM" id="CLU_017436_3_0_9"/>
<dbReference type="AlphaFoldDB" id="A0A078LX15"/>
<dbReference type="STRING" id="1461582.BN1048_00613"/>
<dbReference type="Pfam" id="PF13556">
    <property type="entry name" value="HTH_30"/>
    <property type="match status" value="1"/>
</dbReference>
<dbReference type="EMBL" id="CCSE01000001">
    <property type="protein sequence ID" value="CDZ99708.1"/>
    <property type="molecule type" value="Genomic_DNA"/>
</dbReference>
<evidence type="ECO:0000313" key="4">
    <source>
        <dbReference type="Proteomes" id="UP000044136"/>
    </source>
</evidence>
<proteinExistence type="predicted"/>
<organism evidence="3 4">
    <name type="scientific">Jeotgalicoccus saudimassiliensis</name>
    <dbReference type="NCBI Taxonomy" id="1461582"/>
    <lineage>
        <taxon>Bacteria</taxon>
        <taxon>Bacillati</taxon>
        <taxon>Bacillota</taxon>
        <taxon>Bacilli</taxon>
        <taxon>Bacillales</taxon>
        <taxon>Staphylococcaceae</taxon>
        <taxon>Jeotgalicoccus</taxon>
    </lineage>
</organism>
<name>A0A078LX15_9STAP</name>
<evidence type="ECO:0000259" key="1">
    <source>
        <dbReference type="Pfam" id="PF07905"/>
    </source>
</evidence>
<evidence type="ECO:0000259" key="2">
    <source>
        <dbReference type="Pfam" id="PF13556"/>
    </source>
</evidence>
<evidence type="ECO:0000313" key="3">
    <source>
        <dbReference type="EMBL" id="CDZ99708.1"/>
    </source>
</evidence>
<dbReference type="InterPro" id="IPR025736">
    <property type="entry name" value="PucR_C-HTH_dom"/>
</dbReference>
<keyword evidence="4" id="KW-1185">Reference proteome</keyword>
<dbReference type="Proteomes" id="UP000044136">
    <property type="component" value="Unassembled WGS sequence"/>
</dbReference>
<dbReference type="Pfam" id="PF07905">
    <property type="entry name" value="PucR"/>
    <property type="match status" value="1"/>
</dbReference>
<dbReference type="InterPro" id="IPR042070">
    <property type="entry name" value="PucR_C-HTH_sf"/>
</dbReference>
<dbReference type="eggNOG" id="COG2508">
    <property type="taxonomic scope" value="Bacteria"/>
</dbReference>
<dbReference type="OrthoDB" id="142218at2"/>
<sequence length="538" mass="62566">MVSIREILSLERFSNFKLINKNADLSREVTSVDITETPDVKDYTSQHTLLLTTAMNFKGDQQSLINFISELDSVPVAALGIKLSRFIHKIDQDVIDHADKLGFPLIEIPENWKLGQATHSISTYISQDETEKLYYALEVQQRMNSMLIKEFSVERMLNQLSQFLRLPLVLINPFYKVEVTSNDFNNNQKLLKENLRYFNDVYLPDKDSVNVDFNSKIAVFEVPAFSYFPYYLIVSNLETISYPFSHLAIEQAINSLSFAIYKDSRIRATEQEDVNLLFSALINTNEGSPISFESNPEFFERYQLKDSSYYKVIICGIDAGSDIENSEYVNERYQLTFEWLKSVLVTLDPNISIFGFGDSNKFAILLQEKHEYYQAYCRHLQQEYKKFFKESLSFGIGNEVSDFTQIHSSFVEALETFELCQSEGQREFLEVYRPRNFEELLQLLPPDKVRPFVLSTLGELAFPQNTKDKELKKTLQIYMDNQCDITKTSNEIFVHRNTVKYRINKCEELLNVNVMDSVHSLNIRLALFISQHIQDLNQ</sequence>
<gene>
    <name evidence="3" type="primary">pucR_1</name>
    <name evidence="3" type="ORF">BN1048_00613</name>
</gene>
<dbReference type="PANTHER" id="PTHR33744:SF1">
    <property type="entry name" value="DNA-BINDING TRANSCRIPTIONAL ACTIVATOR ADER"/>
    <property type="match status" value="1"/>
</dbReference>
<protein>
    <submittedName>
        <fullName evidence="3">Purine catabolism regulatory protein</fullName>
    </submittedName>
</protein>
<dbReference type="Gene3D" id="1.10.10.2840">
    <property type="entry name" value="PucR C-terminal helix-turn-helix domain"/>
    <property type="match status" value="1"/>
</dbReference>
<feature type="domain" description="Purine catabolism PurC-like" evidence="1">
    <location>
        <begin position="6"/>
        <end position="125"/>
    </location>
</feature>
<dbReference type="InterPro" id="IPR051448">
    <property type="entry name" value="CdaR-like_regulators"/>
</dbReference>
<reference evidence="3 4" key="1">
    <citation type="submission" date="2014-07" db="EMBL/GenBank/DDBJ databases">
        <authorList>
            <person name="Urmite Genomes Urmite Genomes"/>
        </authorList>
    </citation>
    <scope>NUCLEOTIDE SEQUENCE [LARGE SCALE GENOMIC DNA]</scope>
    <source>
        <strain evidence="3 4">13MG44_air</strain>
    </source>
</reference>
<dbReference type="PANTHER" id="PTHR33744">
    <property type="entry name" value="CARBOHYDRATE DIACID REGULATOR"/>
    <property type="match status" value="1"/>
</dbReference>
<dbReference type="InterPro" id="IPR012914">
    <property type="entry name" value="PucR_dom"/>
</dbReference>
<accession>A0A078LX15</accession>
<feature type="domain" description="PucR C-terminal helix-turn-helix" evidence="2">
    <location>
        <begin position="472"/>
        <end position="527"/>
    </location>
</feature>
<dbReference type="RefSeq" id="WP_035808318.1">
    <property type="nucleotide sequence ID" value="NZ_CCSE01000001.1"/>
</dbReference>